<evidence type="ECO:0000313" key="2">
    <source>
        <dbReference type="Proteomes" id="UP000825729"/>
    </source>
</evidence>
<dbReference type="Proteomes" id="UP000825729">
    <property type="component" value="Unassembled WGS sequence"/>
</dbReference>
<reference evidence="1 2" key="1">
    <citation type="submission" date="2021-07" db="EMBL/GenBank/DDBJ databases">
        <title>The Aristolochia fimbriata genome: insights into angiosperm evolution, floral development and chemical biosynthesis.</title>
        <authorList>
            <person name="Jiao Y."/>
        </authorList>
    </citation>
    <scope>NUCLEOTIDE SEQUENCE [LARGE SCALE GENOMIC DNA]</scope>
    <source>
        <strain evidence="1">IBCAS-2021</strain>
        <tissue evidence="1">Leaf</tissue>
    </source>
</reference>
<name>A0AAV7F9V2_ARIFI</name>
<protein>
    <submittedName>
        <fullName evidence="1">Uncharacterized protein</fullName>
    </submittedName>
</protein>
<gene>
    <name evidence="1" type="ORF">H6P81_002216</name>
</gene>
<proteinExistence type="predicted"/>
<sequence length="208" mass="23303">MVVARRRSSWSSRPGLRGLRLQQNPKSCSVTLMPGAKGATPIKASLIGPLYIEFPCGDDEQEHVRSDPSLAVQTCSRQRGASPHVSPTILFTTTTTAPPLDTYSDAANYLLFPRRLAFSFNFLLISVSRRSKPKIPNHYCDRSGSGDDRNETVQRMRPESSIKTRVPKPFHVHFSKPCGSKRFRPRMHPVTKTPMEPLPPLLRHVAET</sequence>
<keyword evidence="2" id="KW-1185">Reference proteome</keyword>
<dbReference type="EMBL" id="JAINDJ010000002">
    <property type="protein sequence ID" value="KAG9457708.1"/>
    <property type="molecule type" value="Genomic_DNA"/>
</dbReference>
<evidence type="ECO:0000313" key="1">
    <source>
        <dbReference type="EMBL" id="KAG9457708.1"/>
    </source>
</evidence>
<organism evidence="1 2">
    <name type="scientific">Aristolochia fimbriata</name>
    <name type="common">White veined hardy Dutchman's pipe vine</name>
    <dbReference type="NCBI Taxonomy" id="158543"/>
    <lineage>
        <taxon>Eukaryota</taxon>
        <taxon>Viridiplantae</taxon>
        <taxon>Streptophyta</taxon>
        <taxon>Embryophyta</taxon>
        <taxon>Tracheophyta</taxon>
        <taxon>Spermatophyta</taxon>
        <taxon>Magnoliopsida</taxon>
        <taxon>Magnoliidae</taxon>
        <taxon>Piperales</taxon>
        <taxon>Aristolochiaceae</taxon>
        <taxon>Aristolochia</taxon>
    </lineage>
</organism>
<dbReference type="AlphaFoldDB" id="A0AAV7F9V2"/>
<comment type="caution">
    <text evidence="1">The sequence shown here is derived from an EMBL/GenBank/DDBJ whole genome shotgun (WGS) entry which is preliminary data.</text>
</comment>
<accession>A0AAV7F9V2</accession>